<dbReference type="AlphaFoldDB" id="A0A4U0H239"/>
<evidence type="ECO:0000313" key="3">
    <source>
        <dbReference type="EMBL" id="TJY65681.1"/>
    </source>
</evidence>
<dbReference type="PANTHER" id="PTHR43669:SF14">
    <property type="entry name" value="OXIDOREDUCTASE"/>
    <property type="match status" value="1"/>
</dbReference>
<dbReference type="Gene3D" id="3.40.50.720">
    <property type="entry name" value="NAD(P)-binding Rossmann-like Domain"/>
    <property type="match status" value="1"/>
</dbReference>
<gene>
    <name evidence="3" type="ORF">FAZ19_11175</name>
</gene>
<keyword evidence="4" id="KW-1185">Reference proteome</keyword>
<name>A0A4U0H239_9SPHI</name>
<dbReference type="PANTHER" id="PTHR43669">
    <property type="entry name" value="5-KETO-D-GLUCONATE 5-REDUCTASE"/>
    <property type="match status" value="1"/>
</dbReference>
<dbReference type="EMBL" id="SUKA01000003">
    <property type="protein sequence ID" value="TJY65681.1"/>
    <property type="molecule type" value="Genomic_DNA"/>
</dbReference>
<reference evidence="3 4" key="1">
    <citation type="submission" date="2019-04" db="EMBL/GenBank/DDBJ databases">
        <title>Sphingobacterium olei sp. nov., isolated from oil-contaminated soil.</title>
        <authorList>
            <person name="Liu B."/>
        </authorList>
    </citation>
    <scope>NUCLEOTIDE SEQUENCE [LARGE SCALE GENOMIC DNA]</scope>
    <source>
        <strain evidence="3 4">Y3L14</strain>
    </source>
</reference>
<dbReference type="GO" id="GO:0016491">
    <property type="term" value="F:oxidoreductase activity"/>
    <property type="evidence" value="ECO:0007669"/>
    <property type="project" value="UniProtKB-KW"/>
</dbReference>
<comment type="caution">
    <text evidence="3">The sequence shown here is derived from an EMBL/GenBank/DDBJ whole genome shotgun (WGS) entry which is preliminary data.</text>
</comment>
<dbReference type="OrthoDB" id="1235794at2"/>
<evidence type="ECO:0000256" key="2">
    <source>
        <dbReference type="ARBA" id="ARBA00023002"/>
    </source>
</evidence>
<evidence type="ECO:0000256" key="1">
    <source>
        <dbReference type="ARBA" id="ARBA00006484"/>
    </source>
</evidence>
<dbReference type="Proteomes" id="UP000309872">
    <property type="component" value="Unassembled WGS sequence"/>
</dbReference>
<sequence>MLKTAIVIGAASGIGKGLANAMHNLDIKVIYADISYPINNQDNAVWHVDATEENSIKALTNNLREDGVTLDYLMITLGAIDEGQVSDYPEKSLSWMLDVNLLAPYRLIQHFLPFLKNSKSPKVLLTG</sequence>
<keyword evidence="2" id="KW-0560">Oxidoreductase</keyword>
<evidence type="ECO:0000313" key="4">
    <source>
        <dbReference type="Proteomes" id="UP000309872"/>
    </source>
</evidence>
<dbReference type="Pfam" id="PF00106">
    <property type="entry name" value="adh_short"/>
    <property type="match status" value="1"/>
</dbReference>
<accession>A0A4U0H239</accession>
<dbReference type="InterPro" id="IPR036291">
    <property type="entry name" value="NAD(P)-bd_dom_sf"/>
</dbReference>
<organism evidence="3 4">
    <name type="scientific">Sphingobacterium alkalisoli</name>
    <dbReference type="NCBI Taxonomy" id="1874115"/>
    <lineage>
        <taxon>Bacteria</taxon>
        <taxon>Pseudomonadati</taxon>
        <taxon>Bacteroidota</taxon>
        <taxon>Sphingobacteriia</taxon>
        <taxon>Sphingobacteriales</taxon>
        <taxon>Sphingobacteriaceae</taxon>
        <taxon>Sphingobacterium</taxon>
    </lineage>
</organism>
<protein>
    <submittedName>
        <fullName evidence="3">SDR family oxidoreductase</fullName>
    </submittedName>
</protein>
<comment type="similarity">
    <text evidence="1">Belongs to the short-chain dehydrogenases/reductases (SDR) family.</text>
</comment>
<dbReference type="InterPro" id="IPR002347">
    <property type="entry name" value="SDR_fam"/>
</dbReference>
<dbReference type="RefSeq" id="WP_136820810.1">
    <property type="nucleotide sequence ID" value="NZ_BMJX01000003.1"/>
</dbReference>
<dbReference type="SUPFAM" id="SSF51735">
    <property type="entry name" value="NAD(P)-binding Rossmann-fold domains"/>
    <property type="match status" value="1"/>
</dbReference>
<dbReference type="CDD" id="cd05233">
    <property type="entry name" value="SDR_c"/>
    <property type="match status" value="1"/>
</dbReference>
<proteinExistence type="inferred from homology"/>